<dbReference type="GO" id="GO:0048577">
    <property type="term" value="P:negative regulation of short-day photoperiodism, flowering"/>
    <property type="evidence" value="ECO:0007669"/>
    <property type="project" value="EnsemblPlants"/>
</dbReference>
<dbReference type="GO" id="GO:0016567">
    <property type="term" value="P:protein ubiquitination"/>
    <property type="evidence" value="ECO:0007669"/>
    <property type="project" value="UniProtKB-UniPathway"/>
</dbReference>
<dbReference type="AlphaFoldDB" id="D7L980"/>
<dbReference type="STRING" id="81972.D7L980"/>
<dbReference type="Gramene" id="scaffold_302257.1">
    <property type="protein sequence ID" value="scaffold_302257.1"/>
    <property type="gene ID" value="scaffold_302257.1"/>
</dbReference>
<reference evidence="3" key="1">
    <citation type="journal article" date="2011" name="Nat. Genet.">
        <title>The Arabidopsis lyrata genome sequence and the basis of rapid genome size change.</title>
        <authorList>
            <person name="Hu T.T."/>
            <person name="Pattyn P."/>
            <person name="Bakker E.G."/>
            <person name="Cao J."/>
            <person name="Cheng J.-F."/>
            <person name="Clark R.M."/>
            <person name="Fahlgren N."/>
            <person name="Fawcett J.A."/>
            <person name="Grimwood J."/>
            <person name="Gundlach H."/>
            <person name="Haberer G."/>
            <person name="Hollister J.D."/>
            <person name="Ossowski S."/>
            <person name="Ottilar R.P."/>
            <person name="Salamov A.A."/>
            <person name="Schneeberger K."/>
            <person name="Spannagl M."/>
            <person name="Wang X."/>
            <person name="Yang L."/>
            <person name="Nasrallah M.E."/>
            <person name="Bergelson J."/>
            <person name="Carrington J.C."/>
            <person name="Gaut B.S."/>
            <person name="Schmutz J."/>
            <person name="Mayer K.F.X."/>
            <person name="Van de Peer Y."/>
            <person name="Grigoriev I.V."/>
            <person name="Nordborg M."/>
            <person name="Weigel D."/>
            <person name="Guo Y.-L."/>
        </authorList>
    </citation>
    <scope>NUCLEOTIDE SEQUENCE [LARGE SCALE GENOMIC DNA]</scope>
    <source>
        <strain evidence="3">cv. MN47</strain>
    </source>
</reference>
<dbReference type="HOGENOM" id="CLU_152165_0_0_1"/>
<dbReference type="PANTHER" id="PTHR45676">
    <property type="entry name" value="RING-H2 FINGER PROTEIN ATL51-RELATED"/>
    <property type="match status" value="1"/>
</dbReference>
<dbReference type="Proteomes" id="UP000008694">
    <property type="component" value="Unassembled WGS sequence"/>
</dbReference>
<dbReference type="SUPFAM" id="SSF57850">
    <property type="entry name" value="RING/U-box"/>
    <property type="match status" value="1"/>
</dbReference>
<feature type="transmembrane region" description="Helical" evidence="1">
    <location>
        <begin position="6"/>
        <end position="25"/>
    </location>
</feature>
<keyword evidence="1" id="KW-0812">Transmembrane</keyword>
<evidence type="ECO:0000256" key="1">
    <source>
        <dbReference type="SAM" id="Phobius"/>
    </source>
</evidence>
<dbReference type="EMBL" id="GL348715">
    <property type="protein sequence ID" value="EFH61554.1"/>
    <property type="molecule type" value="Genomic_DNA"/>
</dbReference>
<dbReference type="OrthoDB" id="8062037at2759"/>
<dbReference type="KEGG" id="aly:9321361"/>
<dbReference type="UniPathway" id="UPA00143"/>
<keyword evidence="1" id="KW-1133">Transmembrane helix</keyword>
<keyword evidence="1" id="KW-0472">Membrane</keyword>
<dbReference type="PANTHER" id="PTHR45676:SF173">
    <property type="entry name" value="RING-H2 FINGER PROTEIN ATL60-RELATED"/>
    <property type="match status" value="1"/>
</dbReference>
<sequence>MNEDVLEALGCLVFFAILTVFYCVFRCCLAYCDNGDDDDHPNHPGHSLHVIKAAGIGLSVLQSIPVLSFNAHDFKDNVECVVCLSKLVVIDHCFHVDCIDTWLQSSKYKR</sequence>
<organism evidence="3">
    <name type="scientific">Arabidopsis lyrata subsp. lyrata</name>
    <name type="common">Lyre-leaved rock-cress</name>
    <dbReference type="NCBI Taxonomy" id="81972"/>
    <lineage>
        <taxon>Eukaryota</taxon>
        <taxon>Viridiplantae</taxon>
        <taxon>Streptophyta</taxon>
        <taxon>Embryophyta</taxon>
        <taxon>Tracheophyta</taxon>
        <taxon>Spermatophyta</taxon>
        <taxon>Magnoliopsida</taxon>
        <taxon>eudicotyledons</taxon>
        <taxon>Gunneridae</taxon>
        <taxon>Pentapetalae</taxon>
        <taxon>rosids</taxon>
        <taxon>malvids</taxon>
        <taxon>Brassicales</taxon>
        <taxon>Brassicaceae</taxon>
        <taxon>Camelineae</taxon>
        <taxon>Arabidopsis</taxon>
    </lineage>
</organism>
<evidence type="ECO:0000313" key="2">
    <source>
        <dbReference type="EMBL" id="EFH61554.1"/>
    </source>
</evidence>
<accession>D7L980</accession>
<gene>
    <name evidence="2" type="ORF">ARALYDRAFT_898287</name>
</gene>
<name>D7L980_ARALL</name>
<evidence type="ECO:0008006" key="4">
    <source>
        <dbReference type="Google" id="ProtNLM"/>
    </source>
</evidence>
<keyword evidence="3" id="KW-1185">Reference proteome</keyword>
<dbReference type="GO" id="GO:0004842">
    <property type="term" value="F:ubiquitin-protein transferase activity"/>
    <property type="evidence" value="ECO:0007669"/>
    <property type="project" value="EnsemblPlants"/>
</dbReference>
<evidence type="ECO:0000313" key="3">
    <source>
        <dbReference type="Proteomes" id="UP000008694"/>
    </source>
</evidence>
<protein>
    <recommendedName>
        <fullName evidence="4">RING-type domain-containing protein</fullName>
    </recommendedName>
</protein>
<dbReference type="GO" id="GO:0005886">
    <property type="term" value="C:plasma membrane"/>
    <property type="evidence" value="ECO:0007669"/>
    <property type="project" value="EnsemblPlants"/>
</dbReference>
<dbReference type="eggNOG" id="KOG0800">
    <property type="taxonomic scope" value="Eukaryota"/>
</dbReference>
<proteinExistence type="predicted"/>